<dbReference type="InterPro" id="IPR036388">
    <property type="entry name" value="WH-like_DNA-bd_sf"/>
</dbReference>
<evidence type="ECO:0000256" key="4">
    <source>
        <dbReference type="ARBA" id="ARBA00023015"/>
    </source>
</evidence>
<dbReference type="GO" id="GO:0090575">
    <property type="term" value="C:RNA polymerase II transcription regulator complex"/>
    <property type="evidence" value="ECO:0007669"/>
    <property type="project" value="TreeGrafter"/>
</dbReference>
<dbReference type="PANTHER" id="PTHR12081:SF25">
    <property type="entry name" value="TRANSCRIPTION FACTOR E2F7"/>
    <property type="match status" value="1"/>
</dbReference>
<keyword evidence="4 11" id="KW-0805">Transcription regulation</keyword>
<protein>
    <recommendedName>
        <fullName evidence="10">Transcription factor E2F7</fullName>
    </recommendedName>
</protein>
<dbReference type="GO" id="GO:0045892">
    <property type="term" value="P:negative regulation of DNA-templated transcription"/>
    <property type="evidence" value="ECO:0007669"/>
    <property type="project" value="UniProtKB-ARBA"/>
</dbReference>
<evidence type="ECO:0000256" key="1">
    <source>
        <dbReference type="ARBA" id="ARBA00004123"/>
    </source>
</evidence>
<dbReference type="Pfam" id="PF02319">
    <property type="entry name" value="WHD_E2F_TDP"/>
    <property type="match status" value="2"/>
</dbReference>
<dbReference type="FunFam" id="1.10.10.10:FF:000100">
    <property type="entry name" value="E2F transcription factor 8"/>
    <property type="match status" value="1"/>
</dbReference>
<accession>A0A401NS85</accession>
<dbReference type="EMBL" id="BFAA01005383">
    <property type="protein sequence ID" value="GCB63758.1"/>
    <property type="molecule type" value="Genomic_DNA"/>
</dbReference>
<comment type="caution">
    <text evidence="14">The sequence shown here is derived from an EMBL/GenBank/DDBJ whole genome shotgun (WGS) entry which is preliminary data.</text>
</comment>
<keyword evidence="7 11" id="KW-0804">Transcription</keyword>
<dbReference type="GO" id="GO:0002040">
    <property type="term" value="P:sprouting angiogenesis"/>
    <property type="evidence" value="ECO:0007669"/>
    <property type="project" value="UniProtKB-ARBA"/>
</dbReference>
<dbReference type="InterPro" id="IPR015633">
    <property type="entry name" value="E2F"/>
</dbReference>
<keyword evidence="5 11" id="KW-0238">DNA-binding</keyword>
<feature type="domain" description="E2F/DP family winged-helix DNA-binding" evidence="13">
    <location>
        <begin position="336"/>
        <end position="422"/>
    </location>
</feature>
<feature type="region of interest" description="Disordered" evidence="12">
    <location>
        <begin position="615"/>
        <end position="671"/>
    </location>
</feature>
<gene>
    <name evidence="14" type="ORF">scyTo_0011666</name>
</gene>
<reference evidence="14 15" key="1">
    <citation type="journal article" date="2018" name="Nat. Ecol. Evol.">
        <title>Shark genomes provide insights into elasmobranch evolution and the origin of vertebrates.</title>
        <authorList>
            <person name="Hara Y"/>
            <person name="Yamaguchi K"/>
            <person name="Onimaru K"/>
            <person name="Kadota M"/>
            <person name="Koyanagi M"/>
            <person name="Keeley SD"/>
            <person name="Tatsumi K"/>
            <person name="Tanaka K"/>
            <person name="Motone F"/>
            <person name="Kageyama Y"/>
            <person name="Nozu R"/>
            <person name="Adachi N"/>
            <person name="Nishimura O"/>
            <person name="Nakagawa R"/>
            <person name="Tanegashima C"/>
            <person name="Kiyatake I"/>
            <person name="Matsumoto R"/>
            <person name="Murakumo K"/>
            <person name="Nishida K"/>
            <person name="Terakita A"/>
            <person name="Kuratani S"/>
            <person name="Sato K"/>
            <person name="Hyodo S Kuraku.S."/>
        </authorList>
    </citation>
    <scope>NUCLEOTIDE SEQUENCE [LARGE SCALE GENOMIC DNA]</scope>
</reference>
<keyword evidence="9" id="KW-0131">Cell cycle</keyword>
<dbReference type="SUPFAM" id="SSF46785">
    <property type="entry name" value="Winged helix' DNA-binding domain"/>
    <property type="match status" value="2"/>
</dbReference>
<dbReference type="Proteomes" id="UP000288216">
    <property type="component" value="Unassembled WGS sequence"/>
</dbReference>
<proteinExistence type="inferred from homology"/>
<dbReference type="STRING" id="75743.A0A401NS85"/>
<evidence type="ECO:0000256" key="3">
    <source>
        <dbReference type="ARBA" id="ARBA00022491"/>
    </source>
</evidence>
<keyword evidence="3" id="KW-0678">Repressor</keyword>
<dbReference type="FunFam" id="1.10.10.10:FF:000073">
    <property type="entry name" value="E2F transcription factor 8"/>
    <property type="match status" value="1"/>
</dbReference>
<evidence type="ECO:0000256" key="2">
    <source>
        <dbReference type="ARBA" id="ARBA00010940"/>
    </source>
</evidence>
<evidence type="ECO:0000256" key="12">
    <source>
        <dbReference type="SAM" id="MobiDB-lite"/>
    </source>
</evidence>
<dbReference type="InterPro" id="IPR003316">
    <property type="entry name" value="E2F_WHTH_DNA-bd_dom"/>
</dbReference>
<sequence length="843" mass="93333">MYPLPLIPIGRWPDDVNWNVGARQNLRFRGSGTEKGTQERDRHNGKMNCLKLEDLVTTQIGKYDSPSQSLNDGKKVTQKENLFMEPKRTSPKTPVKTQLTPSMVSWRKCCTPDRVQITPVKLTHKSSPEAWSPTANLKMLISAASPDIRDREKKKELFRQIENENIGSINNIIQLAAIDDSATDEFEQQRPSRKQKSLGLLCQKFLARYPNYPISTEKTEISLDEVAAELGVERRRIYDIVNILESLQLVSRLAKNQYSWHGLLGLRQTLATLKERGEQQRYAEQLSCIRHKVLDLSGQGMEKSAAARKTWASCPELSSETKSVEVESKSASMNSRKDKSLRIMSEKFVMLFLVSEPKTVALDIAAKILIEESHQDSADNSKFKTKIRRLYDIANVLTSLGLIRKVHVTEERGRKPAFQWVGPIHQNRPEGFLDHSIALLASASSAEAGFPVNTKERLECPASIQSSHANQRSPASFRKVRTIEAQDCSSKMVHLAAACRLQFEEDMKSSESPCNQEDHQSKSIRLASCPLLITSKASTVESPVIPLALDGFSVSQSELSPPFCLRNAAPGQPTPMPPPAAPNTEEGYSCPLKRQPFVFLQSLPTAPVLLLYKNTESSTEPSPGSSEAQPSPHEDASSLVPRDIEAAVPTRNSQKRSHTEQCTLPDGRWQDNKPEVKRGKFFCCLEHTSGSLPSVFSLSSMNQTLMSSGNLVPAPFVVHVPCGLAENSQSYCLAGAPGMRELNLLISSNQNLGGIAISPGQVASASRKDLPTKAEPPTLQSVTIKLQEQALISITPKDGEQSFVESYFHTPVPTVQGKKLEGLQIKASSPAQRRLEIENNMTK</sequence>
<dbReference type="OMA" id="KERLECP"/>
<feature type="compositionally biased region" description="Pro residues" evidence="12">
    <location>
        <begin position="572"/>
        <end position="581"/>
    </location>
</feature>
<dbReference type="AlphaFoldDB" id="A0A401NS85"/>
<dbReference type="PANTHER" id="PTHR12081">
    <property type="entry name" value="TRANSCRIPTION FACTOR E2F"/>
    <property type="match status" value="1"/>
</dbReference>
<evidence type="ECO:0000256" key="9">
    <source>
        <dbReference type="ARBA" id="ARBA00023306"/>
    </source>
</evidence>
<evidence type="ECO:0000259" key="13">
    <source>
        <dbReference type="SMART" id="SM01372"/>
    </source>
</evidence>
<organism evidence="14 15">
    <name type="scientific">Scyliorhinus torazame</name>
    <name type="common">Cloudy catshark</name>
    <name type="synonym">Catulus torazame</name>
    <dbReference type="NCBI Taxonomy" id="75743"/>
    <lineage>
        <taxon>Eukaryota</taxon>
        <taxon>Metazoa</taxon>
        <taxon>Chordata</taxon>
        <taxon>Craniata</taxon>
        <taxon>Vertebrata</taxon>
        <taxon>Chondrichthyes</taxon>
        <taxon>Elasmobranchii</taxon>
        <taxon>Galeomorphii</taxon>
        <taxon>Galeoidea</taxon>
        <taxon>Carcharhiniformes</taxon>
        <taxon>Scyliorhinidae</taxon>
        <taxon>Scyliorhinus</taxon>
    </lineage>
</organism>
<evidence type="ECO:0000313" key="14">
    <source>
        <dbReference type="EMBL" id="GCB63758.1"/>
    </source>
</evidence>
<feature type="domain" description="E2F/DP family winged-helix DNA-binding" evidence="13">
    <location>
        <begin position="193"/>
        <end position="262"/>
    </location>
</feature>
<evidence type="ECO:0000256" key="6">
    <source>
        <dbReference type="ARBA" id="ARBA00023159"/>
    </source>
</evidence>
<dbReference type="GO" id="GO:0000981">
    <property type="term" value="F:DNA-binding transcription factor activity, RNA polymerase II-specific"/>
    <property type="evidence" value="ECO:0007669"/>
    <property type="project" value="TreeGrafter"/>
</dbReference>
<comment type="subcellular location">
    <subcellularLocation>
        <location evidence="1 11">Nucleus</location>
    </subcellularLocation>
</comment>
<dbReference type="SMART" id="SM01372">
    <property type="entry name" value="E2F_TDP"/>
    <property type="match status" value="2"/>
</dbReference>
<dbReference type="OrthoDB" id="5318at2759"/>
<evidence type="ECO:0000256" key="5">
    <source>
        <dbReference type="ARBA" id="ARBA00023125"/>
    </source>
</evidence>
<dbReference type="Gene3D" id="1.10.10.10">
    <property type="entry name" value="Winged helix-like DNA-binding domain superfamily/Winged helix DNA-binding domain"/>
    <property type="match status" value="2"/>
</dbReference>
<evidence type="ECO:0000256" key="7">
    <source>
        <dbReference type="ARBA" id="ARBA00023163"/>
    </source>
</evidence>
<evidence type="ECO:0000256" key="11">
    <source>
        <dbReference type="RuleBase" id="RU003796"/>
    </source>
</evidence>
<evidence type="ECO:0000256" key="8">
    <source>
        <dbReference type="ARBA" id="ARBA00023242"/>
    </source>
</evidence>
<feature type="region of interest" description="Disordered" evidence="12">
    <location>
        <begin position="563"/>
        <end position="587"/>
    </location>
</feature>
<keyword evidence="6" id="KW-0010">Activator</keyword>
<feature type="compositionally biased region" description="Low complexity" evidence="12">
    <location>
        <begin position="615"/>
        <end position="627"/>
    </location>
</feature>
<keyword evidence="15" id="KW-1185">Reference proteome</keyword>
<dbReference type="GO" id="GO:0000978">
    <property type="term" value="F:RNA polymerase II cis-regulatory region sequence-specific DNA binding"/>
    <property type="evidence" value="ECO:0007669"/>
    <property type="project" value="InterPro"/>
</dbReference>
<dbReference type="InterPro" id="IPR036390">
    <property type="entry name" value="WH_DNA-bd_sf"/>
</dbReference>
<keyword evidence="8 11" id="KW-0539">Nucleus</keyword>
<comment type="similarity">
    <text evidence="2 11">Belongs to the E2F/DP family.</text>
</comment>
<name>A0A401NS85_SCYTO</name>
<evidence type="ECO:0000256" key="10">
    <source>
        <dbReference type="ARBA" id="ARBA00039675"/>
    </source>
</evidence>
<evidence type="ECO:0000313" key="15">
    <source>
        <dbReference type="Proteomes" id="UP000288216"/>
    </source>
</evidence>